<keyword evidence="5" id="KW-1185">Reference proteome</keyword>
<dbReference type="EMBL" id="JACHLY010000001">
    <property type="protein sequence ID" value="MBB5999161.1"/>
    <property type="molecule type" value="Genomic_DNA"/>
</dbReference>
<gene>
    <name evidence="2" type="ORF">HNR25_002912</name>
    <name evidence="3" type="ORF">HNR25_003686</name>
    <name evidence="4" type="ORF">HNR25_003902</name>
</gene>
<feature type="compositionally biased region" description="Basic residues" evidence="1">
    <location>
        <begin position="40"/>
        <end position="63"/>
    </location>
</feature>
<evidence type="ECO:0000313" key="4">
    <source>
        <dbReference type="EMBL" id="MBB6000151.1"/>
    </source>
</evidence>
<dbReference type="Proteomes" id="UP000578077">
    <property type="component" value="Unassembled WGS sequence"/>
</dbReference>
<evidence type="ECO:0000313" key="3">
    <source>
        <dbReference type="EMBL" id="MBB5999935.1"/>
    </source>
</evidence>
<dbReference type="EMBL" id="JACHLY010000001">
    <property type="protein sequence ID" value="MBB5999935.1"/>
    <property type="molecule type" value="Genomic_DNA"/>
</dbReference>
<feature type="region of interest" description="Disordered" evidence="1">
    <location>
        <begin position="30"/>
        <end position="73"/>
    </location>
</feature>
<dbReference type="RefSeq" id="WP_184635899.1">
    <property type="nucleotide sequence ID" value="NZ_JACHLY010000001.1"/>
</dbReference>
<evidence type="ECO:0000256" key="1">
    <source>
        <dbReference type="SAM" id="MobiDB-lite"/>
    </source>
</evidence>
<name>A0A841EID0_9ACTN</name>
<dbReference type="AlphaFoldDB" id="A0A841EID0"/>
<reference evidence="2 5" key="1">
    <citation type="submission" date="2020-08" db="EMBL/GenBank/DDBJ databases">
        <title>Sequencing the genomes of 1000 actinobacteria strains.</title>
        <authorList>
            <person name="Klenk H.-P."/>
        </authorList>
    </citation>
    <scope>NUCLEOTIDE SEQUENCE [LARGE SCALE GENOMIC DNA]</scope>
    <source>
        <strain evidence="2 5">DSM 44593</strain>
    </source>
</reference>
<evidence type="ECO:0000313" key="2">
    <source>
        <dbReference type="EMBL" id="MBB5999161.1"/>
    </source>
</evidence>
<sequence>MGVFPPEDLAVLDVWAFDELWDDLLPRRRRRSAPREVTRRSFRFPTRKRATPASGRTRHRVHIWRLTPPAKTP</sequence>
<evidence type="ECO:0000313" key="5">
    <source>
        <dbReference type="Proteomes" id="UP000578077"/>
    </source>
</evidence>
<accession>A0A841EID0</accession>
<dbReference type="EMBL" id="JACHLY010000001">
    <property type="protein sequence ID" value="MBB6000151.1"/>
    <property type="molecule type" value="Genomic_DNA"/>
</dbReference>
<proteinExistence type="predicted"/>
<protein>
    <submittedName>
        <fullName evidence="2">Uncharacterized protein</fullName>
    </submittedName>
</protein>
<organism evidence="2 5">
    <name type="scientific">Streptomonospora salina</name>
    <dbReference type="NCBI Taxonomy" id="104205"/>
    <lineage>
        <taxon>Bacteria</taxon>
        <taxon>Bacillati</taxon>
        <taxon>Actinomycetota</taxon>
        <taxon>Actinomycetes</taxon>
        <taxon>Streptosporangiales</taxon>
        <taxon>Nocardiopsidaceae</taxon>
        <taxon>Streptomonospora</taxon>
    </lineage>
</organism>
<comment type="caution">
    <text evidence="2">The sequence shown here is derived from an EMBL/GenBank/DDBJ whole genome shotgun (WGS) entry which is preliminary data.</text>
</comment>